<dbReference type="EMBL" id="PDYF01000011">
    <property type="protein sequence ID" value="PHU35049.1"/>
    <property type="molecule type" value="Genomic_DNA"/>
</dbReference>
<reference evidence="1 2" key="1">
    <citation type="submission" date="2017-10" db="EMBL/GenBank/DDBJ databases">
        <title>Resolving the taxonomy of Roseburia spp., Eubacterium rectale and Agathobacter spp. through phylogenomic analysis.</title>
        <authorList>
            <person name="Sheridan P.O."/>
            <person name="Walker A.W."/>
            <person name="Duncan S.H."/>
            <person name="Scott K.P."/>
            <person name="Toole P.W.O."/>
            <person name="Luis P."/>
            <person name="Flint H.J."/>
        </authorList>
    </citation>
    <scope>NUCLEOTIDE SEQUENCE [LARGE SCALE GENOMIC DNA]</scope>
    <source>
        <strain evidence="1 2">JK626</strain>
    </source>
</reference>
<protein>
    <recommendedName>
        <fullName evidence="3">Cystathionine beta-lyase family protein involved in aluminum resistance</fullName>
    </recommendedName>
</protein>
<proteinExistence type="predicted"/>
<dbReference type="Proteomes" id="UP000225889">
    <property type="component" value="Unassembled WGS sequence"/>
</dbReference>
<dbReference type="InterPro" id="IPR015424">
    <property type="entry name" value="PyrdxlP-dep_Trfase"/>
</dbReference>
<comment type="caution">
    <text evidence="1">The sequence shown here is derived from an EMBL/GenBank/DDBJ whole genome shotgun (WGS) entry which is preliminary data.</text>
</comment>
<dbReference type="InterPro" id="IPR009651">
    <property type="entry name" value="Met_g_lyase_put"/>
</dbReference>
<sequence>MTDSFWIIFCLSLKRKELFKVYEIYKEFGISKEVYEYGKAVISDLEPRFKEIDQVAEYNQLKVLKAMQEHKVAAECFNASTGYGYDDVGRDTLEKVYASVFKAEDALVRPQITCGTHALALALMSNLRPGDELLSPVGKPYDTLEEVIGIRPSNGSLAEYGITYAQVDLLADGGFDYDGIKAAINSKTKLVTIQRSKGYANRPTLSVEQIGELISFIKGIKPDIICMVDNCYGEFVEKIEPTEVGADMCVGSLIKNPGGGLAPIGGYIVGKKECIENAAHRLTSPGLGKEVGASLGIMQSFYQGFFLAPTVVAGALKGAIFAANVYEKLGYLCIPNSTEPRYDIIQAVSFLKPEGLIAFCEGIQAAAPVDSYVTPEPWDMPGYDSQVIMAAGAFVQGSSIELSADGPLRAPYTAFFQGGLTWNHAKIGILKSLQKLVDACLVNKSQLC</sequence>
<evidence type="ECO:0000313" key="2">
    <source>
        <dbReference type="Proteomes" id="UP000225889"/>
    </source>
</evidence>
<accession>A0A2G3DVJ9</accession>
<dbReference type="PANTHER" id="PTHR46658">
    <property type="entry name" value="CYS OR MET METABOLISM PYRIDOXAL-PHOSPHATE-DEPENDENT ENZYME"/>
    <property type="match status" value="1"/>
</dbReference>
<dbReference type="SUPFAM" id="SSF53383">
    <property type="entry name" value="PLP-dependent transferases"/>
    <property type="match status" value="1"/>
</dbReference>
<dbReference type="AlphaFoldDB" id="A0A2G3DVJ9"/>
<dbReference type="InterPro" id="IPR015421">
    <property type="entry name" value="PyrdxlP-dep_Trfase_major"/>
</dbReference>
<organism evidence="1 2">
    <name type="scientific">Pseudobutyrivibrio ruminis</name>
    <dbReference type="NCBI Taxonomy" id="46206"/>
    <lineage>
        <taxon>Bacteria</taxon>
        <taxon>Bacillati</taxon>
        <taxon>Bacillota</taxon>
        <taxon>Clostridia</taxon>
        <taxon>Lachnospirales</taxon>
        <taxon>Lachnospiraceae</taxon>
        <taxon>Pseudobutyrivibrio</taxon>
    </lineage>
</organism>
<evidence type="ECO:0000313" key="1">
    <source>
        <dbReference type="EMBL" id="PHU35049.1"/>
    </source>
</evidence>
<evidence type="ECO:0008006" key="3">
    <source>
        <dbReference type="Google" id="ProtNLM"/>
    </source>
</evidence>
<dbReference type="Pfam" id="PF06838">
    <property type="entry name" value="Met_gamma_lyase"/>
    <property type="match status" value="1"/>
</dbReference>
<dbReference type="PANTHER" id="PTHR46658:SF1">
    <property type="entry name" value="CYS OR MET METABOLISM PYRIDOXAL-PHOSPHATE-DEPENDENT ENZYME"/>
    <property type="match status" value="1"/>
</dbReference>
<reference evidence="1 2" key="2">
    <citation type="submission" date="2017-10" db="EMBL/GenBank/DDBJ databases">
        <authorList>
            <person name="Banno H."/>
            <person name="Chua N.-H."/>
        </authorList>
    </citation>
    <scope>NUCLEOTIDE SEQUENCE [LARGE SCALE GENOMIC DNA]</scope>
    <source>
        <strain evidence="1 2">JK626</strain>
    </source>
</reference>
<dbReference type="Gene3D" id="3.90.1150.60">
    <property type="entry name" value="Methioning gamme-lyase, C-terminal domain"/>
    <property type="match status" value="1"/>
</dbReference>
<name>A0A2G3DVJ9_9FIRM</name>
<gene>
    <name evidence="1" type="ORF">CSX01_06870</name>
</gene>
<dbReference type="Gene3D" id="3.40.640.10">
    <property type="entry name" value="Type I PLP-dependent aspartate aminotransferase-like (Major domain)"/>
    <property type="match status" value="1"/>
</dbReference>